<dbReference type="InterPro" id="IPR002110">
    <property type="entry name" value="Ankyrin_rpt"/>
</dbReference>
<organism evidence="2 3">
    <name type="scientific">Taxus chinensis</name>
    <name type="common">Chinese yew</name>
    <name type="synonym">Taxus wallichiana var. chinensis</name>
    <dbReference type="NCBI Taxonomy" id="29808"/>
    <lineage>
        <taxon>Eukaryota</taxon>
        <taxon>Viridiplantae</taxon>
        <taxon>Streptophyta</taxon>
        <taxon>Embryophyta</taxon>
        <taxon>Tracheophyta</taxon>
        <taxon>Spermatophyta</taxon>
        <taxon>Pinopsida</taxon>
        <taxon>Pinidae</taxon>
        <taxon>Conifers II</taxon>
        <taxon>Cupressales</taxon>
        <taxon>Taxaceae</taxon>
        <taxon>Taxus</taxon>
    </lineage>
</organism>
<keyword evidence="3" id="KW-1185">Reference proteome</keyword>
<evidence type="ECO:0000313" key="3">
    <source>
        <dbReference type="Proteomes" id="UP000824469"/>
    </source>
</evidence>
<evidence type="ECO:0000313" key="2">
    <source>
        <dbReference type="EMBL" id="KAH9290432.1"/>
    </source>
</evidence>
<dbReference type="PROSITE" id="PS50297">
    <property type="entry name" value="ANK_REP_REGION"/>
    <property type="match status" value="1"/>
</dbReference>
<dbReference type="InterPro" id="IPR036770">
    <property type="entry name" value="Ankyrin_rpt-contain_sf"/>
</dbReference>
<comment type="caution">
    <text evidence="2">The sequence shown here is derived from an EMBL/GenBank/DDBJ whole genome shotgun (WGS) entry which is preliminary data.</text>
</comment>
<dbReference type="AlphaFoldDB" id="A0AA38BY25"/>
<reference evidence="2 3" key="1">
    <citation type="journal article" date="2021" name="Nat. Plants">
        <title>The Taxus genome provides insights into paclitaxel biosynthesis.</title>
        <authorList>
            <person name="Xiong X."/>
            <person name="Gou J."/>
            <person name="Liao Q."/>
            <person name="Li Y."/>
            <person name="Zhou Q."/>
            <person name="Bi G."/>
            <person name="Li C."/>
            <person name="Du R."/>
            <person name="Wang X."/>
            <person name="Sun T."/>
            <person name="Guo L."/>
            <person name="Liang H."/>
            <person name="Lu P."/>
            <person name="Wu Y."/>
            <person name="Zhang Z."/>
            <person name="Ro D.K."/>
            <person name="Shang Y."/>
            <person name="Huang S."/>
            <person name="Yan J."/>
        </authorList>
    </citation>
    <scope>NUCLEOTIDE SEQUENCE [LARGE SCALE GENOMIC DNA]</scope>
    <source>
        <strain evidence="2">Ta-2019</strain>
    </source>
</reference>
<dbReference type="Gene3D" id="1.25.40.20">
    <property type="entry name" value="Ankyrin repeat-containing domain"/>
    <property type="match status" value="1"/>
</dbReference>
<sequence>DIEIVKVLISHKPCMLISRNVEGDSAYHRAAATGNVEMVDFLLSLPSQLECKCDVEAITHYVDTHSIWLCANTEKEIALHSAARKGFAEIAELVM</sequence>
<evidence type="ECO:0008006" key="4">
    <source>
        <dbReference type="Google" id="ProtNLM"/>
    </source>
</evidence>
<dbReference type="SUPFAM" id="SSF48403">
    <property type="entry name" value="Ankyrin repeat"/>
    <property type="match status" value="1"/>
</dbReference>
<keyword evidence="1" id="KW-0040">ANK repeat</keyword>
<dbReference type="Proteomes" id="UP000824469">
    <property type="component" value="Unassembled WGS sequence"/>
</dbReference>
<name>A0AA38BY25_TAXCH</name>
<dbReference type="EMBL" id="JAHRHJ020003813">
    <property type="protein sequence ID" value="KAH9290432.1"/>
    <property type="molecule type" value="Genomic_DNA"/>
</dbReference>
<dbReference type="Pfam" id="PF13637">
    <property type="entry name" value="Ank_4"/>
    <property type="match status" value="1"/>
</dbReference>
<protein>
    <recommendedName>
        <fullName evidence="4">Ankyrin repeat protein</fullName>
    </recommendedName>
</protein>
<gene>
    <name evidence="2" type="ORF">KI387_034549</name>
</gene>
<accession>A0AA38BY25</accession>
<proteinExistence type="predicted"/>
<feature type="repeat" description="ANK" evidence="1">
    <location>
        <begin position="22"/>
        <end position="54"/>
    </location>
</feature>
<dbReference type="PROSITE" id="PS50088">
    <property type="entry name" value="ANK_REPEAT"/>
    <property type="match status" value="1"/>
</dbReference>
<evidence type="ECO:0000256" key="1">
    <source>
        <dbReference type="PROSITE-ProRule" id="PRU00023"/>
    </source>
</evidence>
<feature type="non-terminal residue" evidence="2">
    <location>
        <position position="1"/>
    </location>
</feature>